<dbReference type="PROSITE" id="PS00688">
    <property type="entry name" value="SIGMA54_INTERACT_3"/>
    <property type="match status" value="1"/>
</dbReference>
<keyword evidence="11" id="KW-1185">Reference proteome</keyword>
<keyword evidence="1" id="KW-0547">Nucleotide-binding</keyword>
<feature type="domain" description="Sigma-54 factor interaction" evidence="8">
    <location>
        <begin position="147"/>
        <end position="376"/>
    </location>
</feature>
<dbReference type="Gene3D" id="1.10.8.60">
    <property type="match status" value="1"/>
</dbReference>
<dbReference type="Pfam" id="PF00072">
    <property type="entry name" value="Response_reg"/>
    <property type="match status" value="1"/>
</dbReference>
<evidence type="ECO:0000256" key="4">
    <source>
        <dbReference type="ARBA" id="ARBA00023125"/>
    </source>
</evidence>
<dbReference type="GO" id="GO:0000160">
    <property type="term" value="P:phosphorelay signal transduction system"/>
    <property type="evidence" value="ECO:0007669"/>
    <property type="project" value="InterPro"/>
</dbReference>
<name>A0AA86N1F3_9BACT</name>
<dbReference type="Gene3D" id="1.10.10.60">
    <property type="entry name" value="Homeodomain-like"/>
    <property type="match status" value="1"/>
</dbReference>
<dbReference type="InterPro" id="IPR011006">
    <property type="entry name" value="CheY-like_superfamily"/>
</dbReference>
<dbReference type="Pfam" id="PF02954">
    <property type="entry name" value="HTH_8"/>
    <property type="match status" value="1"/>
</dbReference>
<dbReference type="Pfam" id="PF25601">
    <property type="entry name" value="AAA_lid_14"/>
    <property type="match status" value="1"/>
</dbReference>
<dbReference type="SUPFAM" id="SSF46689">
    <property type="entry name" value="Homeodomain-like"/>
    <property type="match status" value="1"/>
</dbReference>
<dbReference type="PROSITE" id="PS00676">
    <property type="entry name" value="SIGMA54_INTERACT_2"/>
    <property type="match status" value="1"/>
</dbReference>
<evidence type="ECO:0000256" key="6">
    <source>
        <dbReference type="PROSITE-ProRule" id="PRU00169"/>
    </source>
</evidence>
<dbReference type="PROSITE" id="PS50045">
    <property type="entry name" value="SIGMA54_INTERACT_4"/>
    <property type="match status" value="1"/>
</dbReference>
<feature type="domain" description="Response regulatory" evidence="9">
    <location>
        <begin position="7"/>
        <end position="122"/>
    </location>
</feature>
<dbReference type="SMART" id="SM00448">
    <property type="entry name" value="REC"/>
    <property type="match status" value="1"/>
</dbReference>
<dbReference type="InterPro" id="IPR027417">
    <property type="entry name" value="P-loop_NTPase"/>
</dbReference>
<reference evidence="10" key="1">
    <citation type="submission" date="2022-10" db="EMBL/GenBank/DDBJ databases">
        <authorList>
            <person name="Koch H."/>
        </authorList>
    </citation>
    <scope>NUCLEOTIDE SEQUENCE</scope>
    <source>
        <strain evidence="10">DNF</strain>
    </source>
</reference>
<evidence type="ECO:0000259" key="8">
    <source>
        <dbReference type="PROSITE" id="PS50045"/>
    </source>
</evidence>
<dbReference type="EMBL" id="OX365700">
    <property type="protein sequence ID" value="CAI4032967.1"/>
    <property type="molecule type" value="Genomic_DNA"/>
</dbReference>
<dbReference type="SUPFAM" id="SSF52540">
    <property type="entry name" value="P-loop containing nucleoside triphosphate hydrolases"/>
    <property type="match status" value="1"/>
</dbReference>
<dbReference type="InterPro" id="IPR001789">
    <property type="entry name" value="Sig_transdc_resp-reg_receiver"/>
</dbReference>
<organism evidence="10 11">
    <name type="scientific">Nitrospira tepida</name>
    <dbReference type="NCBI Taxonomy" id="2973512"/>
    <lineage>
        <taxon>Bacteria</taxon>
        <taxon>Pseudomonadati</taxon>
        <taxon>Nitrospirota</taxon>
        <taxon>Nitrospiria</taxon>
        <taxon>Nitrospirales</taxon>
        <taxon>Nitrospiraceae</taxon>
        <taxon>Nitrospira</taxon>
    </lineage>
</organism>
<evidence type="ECO:0000256" key="3">
    <source>
        <dbReference type="ARBA" id="ARBA00023015"/>
    </source>
</evidence>
<feature type="modified residue" description="4-aspartylphosphate" evidence="6">
    <location>
        <position position="56"/>
    </location>
</feature>
<evidence type="ECO:0000256" key="5">
    <source>
        <dbReference type="ARBA" id="ARBA00023163"/>
    </source>
</evidence>
<dbReference type="Gene3D" id="3.40.50.2300">
    <property type="match status" value="1"/>
</dbReference>
<dbReference type="GO" id="GO:0043565">
    <property type="term" value="F:sequence-specific DNA binding"/>
    <property type="evidence" value="ECO:0007669"/>
    <property type="project" value="InterPro"/>
</dbReference>
<sequence length="476" mass="52484">MPTTAARILVVDDDPHILGMLEGYLKEEGYEPVTANSAQAAAAIVRRDHPDLVILDMRLSDGTGLDLLKSQLLPELGPYRVIMLSGFVSQKDAEEAVQAGAFDYITKPVTLPKLGITIRNCLRLQELTHEVATLSGDGVKPFALSAIVGMSPAILEMIEHIKRVSSYDVPVLILGESGTGKELVARVLHGLSTRRHAPFLPLDCGAIPQDLVESELFGHEAGAFTGATQARSGRIERADGGTLLLDEVGNLPLAVQAKFLRVLQFKEFDRLGGRHTVQADVRILAATNANLDEMVEQGTFRRDLYFRLNTVTIRVPPLRERTEDIPLLAHVFLMEANRTYKTRVQGIATDALRLLEQHRWPGNVRELENSIRAAVILADRIIRPPHLPAAVRGRAQAGEPSSDSGERLTGRGRRPIGDLSLAEIGRYAAEEAQRAAVMQVLEDTGWNKAETARRLRIDYKALYLKLQRWGLRAPKL</sequence>
<protein>
    <submittedName>
        <fullName evidence="10">Sigma-54-dependent Fis family transcriptional regulator</fullName>
    </submittedName>
</protein>
<dbReference type="PROSITE" id="PS50110">
    <property type="entry name" value="RESPONSE_REGULATORY"/>
    <property type="match status" value="1"/>
</dbReference>
<dbReference type="RefSeq" id="WP_289269767.1">
    <property type="nucleotide sequence ID" value="NZ_OX365700.1"/>
</dbReference>
<keyword evidence="3" id="KW-0805">Transcription regulation</keyword>
<dbReference type="InterPro" id="IPR009057">
    <property type="entry name" value="Homeodomain-like_sf"/>
</dbReference>
<evidence type="ECO:0000313" key="10">
    <source>
        <dbReference type="EMBL" id="CAI4032967.1"/>
    </source>
</evidence>
<keyword evidence="4" id="KW-0238">DNA-binding</keyword>
<evidence type="ECO:0000259" key="9">
    <source>
        <dbReference type="PROSITE" id="PS50110"/>
    </source>
</evidence>
<evidence type="ECO:0000313" key="11">
    <source>
        <dbReference type="Proteomes" id="UP001179121"/>
    </source>
</evidence>
<evidence type="ECO:0000256" key="2">
    <source>
        <dbReference type="ARBA" id="ARBA00022840"/>
    </source>
</evidence>
<keyword evidence="6" id="KW-0597">Phosphoprotein</keyword>
<dbReference type="KEGG" id="nti:DNFV4_03397"/>
<dbReference type="InterPro" id="IPR025943">
    <property type="entry name" value="Sigma_54_int_dom_ATP-bd_2"/>
</dbReference>
<feature type="region of interest" description="Disordered" evidence="7">
    <location>
        <begin position="390"/>
        <end position="414"/>
    </location>
</feature>
<dbReference type="CDD" id="cd00009">
    <property type="entry name" value="AAA"/>
    <property type="match status" value="1"/>
</dbReference>
<dbReference type="Proteomes" id="UP001179121">
    <property type="component" value="Chromosome"/>
</dbReference>
<proteinExistence type="predicted"/>
<dbReference type="SUPFAM" id="SSF52172">
    <property type="entry name" value="CheY-like"/>
    <property type="match status" value="1"/>
</dbReference>
<dbReference type="SMART" id="SM00382">
    <property type="entry name" value="AAA"/>
    <property type="match status" value="1"/>
</dbReference>
<dbReference type="Pfam" id="PF00158">
    <property type="entry name" value="Sigma54_activat"/>
    <property type="match status" value="1"/>
</dbReference>
<evidence type="ECO:0000256" key="7">
    <source>
        <dbReference type="SAM" id="MobiDB-lite"/>
    </source>
</evidence>
<keyword evidence="5" id="KW-0804">Transcription</keyword>
<dbReference type="GO" id="GO:0006355">
    <property type="term" value="P:regulation of DNA-templated transcription"/>
    <property type="evidence" value="ECO:0007669"/>
    <property type="project" value="InterPro"/>
</dbReference>
<dbReference type="PROSITE" id="PS00675">
    <property type="entry name" value="SIGMA54_INTERACT_1"/>
    <property type="match status" value="1"/>
</dbReference>
<dbReference type="AlphaFoldDB" id="A0AA86N1F3"/>
<dbReference type="PRINTS" id="PR01590">
    <property type="entry name" value="HTHFIS"/>
</dbReference>
<dbReference type="InterPro" id="IPR025944">
    <property type="entry name" value="Sigma_54_int_dom_CS"/>
</dbReference>
<dbReference type="InterPro" id="IPR002078">
    <property type="entry name" value="Sigma_54_int"/>
</dbReference>
<accession>A0AA86N1F3</accession>
<keyword evidence="2" id="KW-0067">ATP-binding</keyword>
<dbReference type="FunFam" id="3.40.50.300:FF:000006">
    <property type="entry name" value="DNA-binding transcriptional regulator NtrC"/>
    <property type="match status" value="1"/>
</dbReference>
<dbReference type="Gene3D" id="3.40.50.300">
    <property type="entry name" value="P-loop containing nucleotide triphosphate hydrolases"/>
    <property type="match status" value="1"/>
</dbReference>
<dbReference type="InterPro" id="IPR025662">
    <property type="entry name" value="Sigma_54_int_dom_ATP-bd_1"/>
</dbReference>
<dbReference type="PANTHER" id="PTHR32071">
    <property type="entry name" value="TRANSCRIPTIONAL REGULATORY PROTEIN"/>
    <property type="match status" value="1"/>
</dbReference>
<evidence type="ECO:0000256" key="1">
    <source>
        <dbReference type="ARBA" id="ARBA00022741"/>
    </source>
</evidence>
<gene>
    <name evidence="10" type="ORF">DNFV4_03397</name>
</gene>
<dbReference type="GO" id="GO:0005524">
    <property type="term" value="F:ATP binding"/>
    <property type="evidence" value="ECO:0007669"/>
    <property type="project" value="UniProtKB-KW"/>
</dbReference>
<dbReference type="InterPro" id="IPR058031">
    <property type="entry name" value="AAA_lid_NorR"/>
</dbReference>
<dbReference type="InterPro" id="IPR002197">
    <property type="entry name" value="HTH_Fis"/>
</dbReference>
<dbReference type="InterPro" id="IPR003593">
    <property type="entry name" value="AAA+_ATPase"/>
</dbReference>